<keyword evidence="3" id="KW-1185">Reference proteome</keyword>
<evidence type="ECO:0000313" key="3">
    <source>
        <dbReference type="Proteomes" id="UP000277212"/>
    </source>
</evidence>
<feature type="compositionally biased region" description="Pro residues" evidence="1">
    <location>
        <begin position="48"/>
        <end position="58"/>
    </location>
</feature>
<evidence type="ECO:0000256" key="1">
    <source>
        <dbReference type="SAM" id="MobiDB-lite"/>
    </source>
</evidence>
<protein>
    <submittedName>
        <fullName evidence="2">Uncharacterized protein</fullName>
    </submittedName>
</protein>
<comment type="caution">
    <text evidence="2">The sequence shown here is derived from an EMBL/GenBank/DDBJ whole genome shotgun (WGS) entry which is preliminary data.</text>
</comment>
<feature type="non-terminal residue" evidence="2">
    <location>
        <position position="58"/>
    </location>
</feature>
<evidence type="ECO:0000313" key="2">
    <source>
        <dbReference type="EMBL" id="RMJ02187.1"/>
    </source>
</evidence>
<accession>A0A3M2RA85</accession>
<organism evidence="2 3">
    <name type="scientific">Fusarium kuroshium</name>
    <dbReference type="NCBI Taxonomy" id="2010991"/>
    <lineage>
        <taxon>Eukaryota</taxon>
        <taxon>Fungi</taxon>
        <taxon>Dikarya</taxon>
        <taxon>Ascomycota</taxon>
        <taxon>Pezizomycotina</taxon>
        <taxon>Sordariomycetes</taxon>
        <taxon>Hypocreomycetidae</taxon>
        <taxon>Hypocreales</taxon>
        <taxon>Nectriaceae</taxon>
        <taxon>Fusarium</taxon>
        <taxon>Fusarium solani species complex</taxon>
    </lineage>
</organism>
<dbReference type="Proteomes" id="UP000277212">
    <property type="component" value="Unassembled WGS sequence"/>
</dbReference>
<gene>
    <name evidence="2" type="ORF">CDV36_015549</name>
</gene>
<name>A0A3M2RA85_9HYPO</name>
<reference evidence="2 3" key="1">
    <citation type="submission" date="2017-06" db="EMBL/GenBank/DDBJ databases">
        <title>Comparative genomic analysis of Ambrosia Fusariam Clade fungi.</title>
        <authorList>
            <person name="Stajich J.E."/>
            <person name="Carrillo J."/>
            <person name="Kijimoto T."/>
            <person name="Eskalen A."/>
            <person name="O'Donnell K."/>
            <person name="Kasson M."/>
        </authorList>
    </citation>
    <scope>NUCLEOTIDE SEQUENCE [LARGE SCALE GENOMIC DNA]</scope>
    <source>
        <strain evidence="2">UCR3666</strain>
    </source>
</reference>
<dbReference type="EMBL" id="NKUJ01000604">
    <property type="protein sequence ID" value="RMJ02187.1"/>
    <property type="molecule type" value="Genomic_DNA"/>
</dbReference>
<proteinExistence type="predicted"/>
<feature type="region of interest" description="Disordered" evidence="1">
    <location>
        <begin position="37"/>
        <end position="58"/>
    </location>
</feature>
<dbReference type="OrthoDB" id="10036721at2759"/>
<sequence>MVKLAGLSMLLSLRRRSSQQDLGGVESTENALLAIYNNQKSDGSLPKAGPPYPTADSD</sequence>
<dbReference type="AlphaFoldDB" id="A0A3M2RA85"/>